<sequence length="764" mass="86783">MLLTGLFMHGSSNGGLIASYANIGDIKSARKVFDVLPRRGIGAWNAMIIAYSRKEYPVEVLNLYRQMILEGVRPDSSTFTVALKACTRLLDLKTGEEIWCRAMDCGFEFDVFVGSSILNLFAKCGKMDEAIVVFDRMPRRDLVCWTTMISGFAQSGRPIEAVDMYRRMQKEGMEGDGVVMVGLTQACANLGDLKLGLSVHGYLIRKDLPMDVVVQTSLVDMYAKNGHLKLACHVFKNMPCKNVISWGALISGFAQNGFAGNALDLLVEMQGCGYRPDLVSLVSALLACTQVGFLKLGKSIHGYIVRRLDFDRVLAMEFMGMEKKLCHSGLVEEGQYWFNRMVSEYKVPPTEKHYVCMVDLLARAGRVEEACELIDSMNAESGLAVWVALLAGCCKNGKLLIGEMAAKKVLELDPDDLGIYSLVSNYYAKARKWDDVASVRKIMKKTGMKKVPGYSVVEVKGKLHAFLMEDKSHHQYENMMQLLDKLDHEIRAIGYVPKTEFVLHSLDEEVKEEMLCNHSERFAIAFGLLNTGPGTRLLIIKNLRVCGDCHEATRYLASLYFLIFLALVASKLKAIGLLYARDNWFYGQHNQVVSTQQKQWRGRRRRRRLWEGFRQYMSKFGELENVILVMKHFRRSLAEHTHNERILEVQVATQRTLTHCFPKEEMDPVTKQRIGIGVGMYREMQEVQLEFYKVFVFWFYSDLADQIMSETRELKGSTVAVDLVTPKVSYLMCYFLLVLKIEFSVKVMVDLHVPPAIICLCKWQ</sequence>
<comment type="caution">
    <text evidence="6">The sequence shown here is derived from an EMBL/GenBank/DDBJ whole genome shotgun (WGS) entry which is preliminary data.</text>
</comment>
<dbReference type="Proteomes" id="UP001324115">
    <property type="component" value="Unassembled WGS sequence"/>
</dbReference>
<evidence type="ECO:0000256" key="4">
    <source>
        <dbReference type="PROSITE-ProRule" id="PRU00708"/>
    </source>
</evidence>
<dbReference type="PANTHER" id="PTHR47926">
    <property type="entry name" value="PENTATRICOPEPTIDE REPEAT-CONTAINING PROTEIN"/>
    <property type="match status" value="1"/>
</dbReference>
<proteinExistence type="inferred from homology"/>
<dbReference type="Pfam" id="PF20431">
    <property type="entry name" value="E_motif"/>
    <property type="match status" value="1"/>
</dbReference>
<evidence type="ECO:0000256" key="1">
    <source>
        <dbReference type="ARBA" id="ARBA00006643"/>
    </source>
</evidence>
<dbReference type="Pfam" id="PF01535">
    <property type="entry name" value="PPR"/>
    <property type="match status" value="5"/>
</dbReference>
<feature type="repeat" description="PPR" evidence="4">
    <location>
        <begin position="40"/>
        <end position="74"/>
    </location>
</feature>
<evidence type="ECO:0000313" key="6">
    <source>
        <dbReference type="EMBL" id="KAK4573866.1"/>
    </source>
</evidence>
<name>A0AAN7EL23_QUERU</name>
<feature type="repeat" description="PPR" evidence="4">
    <location>
        <begin position="110"/>
        <end position="140"/>
    </location>
</feature>
<dbReference type="Gene3D" id="1.25.40.10">
    <property type="entry name" value="Tetratricopeptide repeat domain"/>
    <property type="match status" value="4"/>
</dbReference>
<comment type="similarity">
    <text evidence="1">Belongs to the PPR family. PCMP-H subfamily.</text>
</comment>
<feature type="repeat" description="PPR" evidence="4">
    <location>
        <begin position="141"/>
        <end position="175"/>
    </location>
</feature>
<dbReference type="AlphaFoldDB" id="A0AAN7EL23"/>
<dbReference type="InterPro" id="IPR032867">
    <property type="entry name" value="DYW_dom"/>
</dbReference>
<keyword evidence="2" id="KW-0677">Repeat</keyword>
<dbReference type="EMBL" id="JAXUIC010000009">
    <property type="protein sequence ID" value="KAK4573866.1"/>
    <property type="molecule type" value="Genomic_DNA"/>
</dbReference>
<feature type="domain" description="DYW" evidence="5">
    <location>
        <begin position="494"/>
        <end position="559"/>
    </location>
</feature>
<dbReference type="GO" id="GO:0003723">
    <property type="term" value="F:RNA binding"/>
    <property type="evidence" value="ECO:0007669"/>
    <property type="project" value="InterPro"/>
</dbReference>
<dbReference type="InterPro" id="IPR002885">
    <property type="entry name" value="PPR_rpt"/>
</dbReference>
<evidence type="ECO:0000256" key="2">
    <source>
        <dbReference type="ARBA" id="ARBA00022737"/>
    </source>
</evidence>
<dbReference type="PROSITE" id="PS51375">
    <property type="entry name" value="PPR"/>
    <property type="match status" value="4"/>
</dbReference>
<keyword evidence="3" id="KW-0809">Transit peptide</keyword>
<evidence type="ECO:0000313" key="7">
    <source>
        <dbReference type="Proteomes" id="UP001324115"/>
    </source>
</evidence>
<dbReference type="FunFam" id="1.25.40.10:FF:000462">
    <property type="entry name" value="Pentatricopeptide repeat-containing protein, chloroplastic"/>
    <property type="match status" value="1"/>
</dbReference>
<dbReference type="InterPro" id="IPR011990">
    <property type="entry name" value="TPR-like_helical_dom_sf"/>
</dbReference>
<feature type="repeat" description="PPR" evidence="4">
    <location>
        <begin position="242"/>
        <end position="276"/>
    </location>
</feature>
<gene>
    <name evidence="6" type="ORF">RGQ29_031709</name>
</gene>
<organism evidence="6 7">
    <name type="scientific">Quercus rubra</name>
    <name type="common">Northern red oak</name>
    <name type="synonym">Quercus borealis</name>
    <dbReference type="NCBI Taxonomy" id="3512"/>
    <lineage>
        <taxon>Eukaryota</taxon>
        <taxon>Viridiplantae</taxon>
        <taxon>Streptophyta</taxon>
        <taxon>Embryophyta</taxon>
        <taxon>Tracheophyta</taxon>
        <taxon>Spermatophyta</taxon>
        <taxon>Magnoliopsida</taxon>
        <taxon>eudicotyledons</taxon>
        <taxon>Gunneridae</taxon>
        <taxon>Pentapetalae</taxon>
        <taxon>rosids</taxon>
        <taxon>fabids</taxon>
        <taxon>Fagales</taxon>
        <taxon>Fagaceae</taxon>
        <taxon>Quercus</taxon>
    </lineage>
</organism>
<protein>
    <recommendedName>
        <fullName evidence="5">DYW domain-containing protein</fullName>
    </recommendedName>
</protein>
<evidence type="ECO:0000256" key="3">
    <source>
        <dbReference type="ARBA" id="ARBA00022946"/>
    </source>
</evidence>
<dbReference type="GO" id="GO:0099402">
    <property type="term" value="P:plant organ development"/>
    <property type="evidence" value="ECO:0007669"/>
    <property type="project" value="UniProtKB-ARBA"/>
</dbReference>
<dbReference type="GO" id="GO:0009451">
    <property type="term" value="P:RNA modification"/>
    <property type="evidence" value="ECO:0007669"/>
    <property type="project" value="InterPro"/>
</dbReference>
<dbReference type="GO" id="GO:0008270">
    <property type="term" value="F:zinc ion binding"/>
    <property type="evidence" value="ECO:0007669"/>
    <property type="project" value="InterPro"/>
</dbReference>
<dbReference type="NCBIfam" id="TIGR00756">
    <property type="entry name" value="PPR"/>
    <property type="match status" value="5"/>
</dbReference>
<dbReference type="FunFam" id="1.25.40.10:FF:000158">
    <property type="entry name" value="pentatricopeptide repeat-containing protein At2g33680"/>
    <property type="match status" value="1"/>
</dbReference>
<dbReference type="InterPro" id="IPR046960">
    <property type="entry name" value="PPR_At4g14850-like_plant"/>
</dbReference>
<reference evidence="6 7" key="1">
    <citation type="journal article" date="2023" name="G3 (Bethesda)">
        <title>A haplotype-resolved chromosome-scale genome for Quercus rubra L. provides insights into the genetics of adaptive traits for red oak species.</title>
        <authorList>
            <person name="Kapoor B."/>
            <person name="Jenkins J."/>
            <person name="Schmutz J."/>
            <person name="Zhebentyayeva T."/>
            <person name="Kuelheim C."/>
            <person name="Coggeshall M."/>
            <person name="Heim C."/>
            <person name="Lasky J.R."/>
            <person name="Leites L."/>
            <person name="Islam-Faridi N."/>
            <person name="Romero-Severson J."/>
            <person name="DeLeo V.L."/>
            <person name="Lucas S.M."/>
            <person name="Lazic D."/>
            <person name="Gailing O."/>
            <person name="Carlson J."/>
            <person name="Staton M."/>
        </authorList>
    </citation>
    <scope>NUCLEOTIDE SEQUENCE [LARGE SCALE GENOMIC DNA]</scope>
    <source>
        <strain evidence="6">Pseudo-F2</strain>
    </source>
</reference>
<dbReference type="InterPro" id="IPR046848">
    <property type="entry name" value="E_motif"/>
</dbReference>
<accession>A0AAN7EL23</accession>
<keyword evidence="7" id="KW-1185">Reference proteome</keyword>
<evidence type="ECO:0000259" key="5">
    <source>
        <dbReference type="Pfam" id="PF14432"/>
    </source>
</evidence>
<dbReference type="Pfam" id="PF13041">
    <property type="entry name" value="PPR_2"/>
    <property type="match status" value="1"/>
</dbReference>
<dbReference type="FunFam" id="1.25.40.10:FF:000031">
    <property type="entry name" value="Pentatricopeptide repeat-containing protein mitochondrial"/>
    <property type="match status" value="1"/>
</dbReference>
<dbReference type="PANTHER" id="PTHR47926:SF405">
    <property type="entry name" value="DYW DOMAIN-CONTAINING PROTEIN"/>
    <property type="match status" value="1"/>
</dbReference>
<dbReference type="Pfam" id="PF14432">
    <property type="entry name" value="DYW_deaminase"/>
    <property type="match status" value="1"/>
</dbReference>